<evidence type="ECO:0000313" key="3">
    <source>
        <dbReference type="EMBL" id="SPD59369.1"/>
    </source>
</evidence>
<accession>A0A375HMA0</accession>
<evidence type="ECO:0000313" key="5">
    <source>
        <dbReference type="Proteomes" id="UP000256710"/>
    </source>
</evidence>
<geneLocation type="plasmid" evidence="4">
    <name>ii</name>
</geneLocation>
<sequence length="63" mass="7271">MHNDSYYSRLTFKLKATRFSEVAAHAQKATCRTAVSYRPHGGTRCRQLERADPARGVLWRHPL</sequence>
<dbReference type="AlphaFoldDB" id="A0A375HMA0"/>
<evidence type="ECO:0000313" key="4">
    <source>
        <dbReference type="Proteomes" id="UP000255168"/>
    </source>
</evidence>
<geneLocation type="plasmid" evidence="3">
    <name>II</name>
</geneLocation>
<name>A0A375HMA0_9BURK</name>
<dbReference type="EMBL" id="LT984807">
    <property type="protein sequence ID" value="SPD59344.1"/>
    <property type="molecule type" value="Genomic_DNA"/>
</dbReference>
<protein>
    <submittedName>
        <fullName evidence="3">Uncharacterized protein</fullName>
    </submittedName>
</protein>
<gene>
    <name evidence="1" type="ORF">CBM2605_B130284</name>
    <name evidence="2" type="ORF">CBM2607_MP10746</name>
    <name evidence="3" type="ORF">CBM2607_MP20021</name>
</gene>
<keyword evidence="3" id="KW-0614">Plasmid</keyword>
<evidence type="ECO:0000313" key="1">
    <source>
        <dbReference type="EMBL" id="SOZ38987.1"/>
    </source>
</evidence>
<dbReference type="EMBL" id="LT984807">
    <property type="protein sequence ID" value="SPD59369.1"/>
    <property type="molecule type" value="Genomic_DNA"/>
</dbReference>
<reference evidence="4 5" key="1">
    <citation type="submission" date="2018-01" db="EMBL/GenBank/DDBJ databases">
        <authorList>
            <person name="Clerissi C."/>
        </authorList>
    </citation>
    <scope>NUCLEOTIDE SEQUENCE [LARGE SCALE GENOMIC DNA]</scope>
    <source>
        <strain evidence="1">Cupriavidus taiwanensis STM 6082</strain>
        <strain evidence="3">Cupriavidus taiwanensis STM 6160</strain>
        <plasmid evidence="3">II</plasmid>
        <plasmid evidence="4">ii</plasmid>
    </source>
</reference>
<evidence type="ECO:0000313" key="2">
    <source>
        <dbReference type="EMBL" id="SPD59344.1"/>
    </source>
</evidence>
<dbReference type="EMBL" id="OFTC01000036">
    <property type="protein sequence ID" value="SOZ38987.1"/>
    <property type="molecule type" value="Genomic_DNA"/>
</dbReference>
<proteinExistence type="predicted"/>
<keyword evidence="5" id="KW-1185">Reference proteome</keyword>
<dbReference type="Proteomes" id="UP000255168">
    <property type="component" value="Plasmid II"/>
</dbReference>
<dbReference type="Proteomes" id="UP000256710">
    <property type="component" value="Unassembled WGS sequence"/>
</dbReference>
<organism evidence="3 4">
    <name type="scientific">Cupriavidus neocaledonicus</name>
    <dbReference type="NCBI Taxonomy" id="1040979"/>
    <lineage>
        <taxon>Bacteria</taxon>
        <taxon>Pseudomonadati</taxon>
        <taxon>Pseudomonadota</taxon>
        <taxon>Betaproteobacteria</taxon>
        <taxon>Burkholderiales</taxon>
        <taxon>Burkholderiaceae</taxon>
        <taxon>Cupriavidus</taxon>
    </lineage>
</organism>